<keyword evidence="5" id="KW-0804">Transcription</keyword>
<feature type="region of interest" description="Disordered" evidence="8">
    <location>
        <begin position="179"/>
        <end position="201"/>
    </location>
</feature>
<feature type="region of interest" description="Disordered" evidence="8">
    <location>
        <begin position="339"/>
        <end position="365"/>
    </location>
</feature>
<evidence type="ECO:0000256" key="4">
    <source>
        <dbReference type="ARBA" id="ARBA00023117"/>
    </source>
</evidence>
<feature type="region of interest" description="Disordered" evidence="8">
    <location>
        <begin position="452"/>
        <end position="529"/>
    </location>
</feature>
<evidence type="ECO:0000256" key="1">
    <source>
        <dbReference type="ARBA" id="ARBA00004123"/>
    </source>
</evidence>
<evidence type="ECO:0000256" key="5">
    <source>
        <dbReference type="ARBA" id="ARBA00023163"/>
    </source>
</evidence>
<feature type="region of interest" description="Disordered" evidence="8">
    <location>
        <begin position="624"/>
        <end position="649"/>
    </location>
</feature>
<evidence type="ECO:0000313" key="11">
    <source>
        <dbReference type="EMBL" id="KAK6148089.1"/>
    </source>
</evidence>
<evidence type="ECO:0000259" key="9">
    <source>
        <dbReference type="PROSITE" id="PS50014"/>
    </source>
</evidence>
<keyword evidence="12" id="KW-1185">Reference proteome</keyword>
<dbReference type="Gene3D" id="1.20.1270.220">
    <property type="match status" value="1"/>
</dbReference>
<feature type="compositionally biased region" description="Basic and acidic residues" evidence="8">
    <location>
        <begin position="356"/>
        <end position="365"/>
    </location>
</feature>
<dbReference type="InterPro" id="IPR036427">
    <property type="entry name" value="Bromodomain-like_sf"/>
</dbReference>
<protein>
    <submittedName>
        <fullName evidence="11">Uncharacterized protein</fullName>
    </submittedName>
</protein>
<organism evidence="11 12">
    <name type="scientific">Rehmannia glutinosa</name>
    <name type="common">Chinese foxglove</name>
    <dbReference type="NCBI Taxonomy" id="99300"/>
    <lineage>
        <taxon>Eukaryota</taxon>
        <taxon>Viridiplantae</taxon>
        <taxon>Streptophyta</taxon>
        <taxon>Embryophyta</taxon>
        <taxon>Tracheophyta</taxon>
        <taxon>Spermatophyta</taxon>
        <taxon>Magnoliopsida</taxon>
        <taxon>eudicotyledons</taxon>
        <taxon>Gunneridae</taxon>
        <taxon>Pentapetalae</taxon>
        <taxon>asterids</taxon>
        <taxon>lamiids</taxon>
        <taxon>Lamiales</taxon>
        <taxon>Orobanchaceae</taxon>
        <taxon>Rehmannieae</taxon>
        <taxon>Rehmannia</taxon>
    </lineage>
</organism>
<evidence type="ECO:0000256" key="8">
    <source>
        <dbReference type="SAM" id="MobiDB-lite"/>
    </source>
</evidence>
<dbReference type="Proteomes" id="UP001318860">
    <property type="component" value="Unassembled WGS sequence"/>
</dbReference>
<dbReference type="InterPro" id="IPR038336">
    <property type="entry name" value="NET_sf"/>
</dbReference>
<keyword evidence="6" id="KW-0539">Nucleus</keyword>
<accession>A0ABR0WLY7</accession>
<sequence length="649" mass="72050">MAPAIPIDFSGQRESKKFLNSNTDLGKLMGKTKKFSKGYSSVFVPDYRHAVETVAQSEGFGSSVHVGAELTVLEDSSALKRKCINLNVDGYDIFGVPLQILSLSKMSQLERRDLVMSLKSELEQVRMLQAKIASLTVDALACPPINETNSNQKGSNRHSMVEHFPMSMNDVVVVQGGKECPRVRNGPRTKGGASTARRTELVKQSLPQSNNFVMLMKQCEALLTRLMSHKDAWIFNEPVDIVKNNIPDYFKVIKHPMDLGTIKRKLLSGQYSNPMGFAADVRLTFKNVSTYNPVGHVVHNMAGIMSKYFEMRWRPIEKKIPATVDESIASKSSVIIEPDSNYVPPSKKQKTTTLENKVKQEHDKQGMSDFEKQKLGLELEALMAELPDNIIDFLKETSMSGSQISEDELEIDIDALNDNILFTLRKLLDDYLLEKQKNQAKLVPCKIEPAEEEVDIGGDDEPPVSSSIPVEIDKDAAGRNSSCSGSSRSSNESGSSSSDSDSGRSAGELDVAKNSVPANTVNSGVPDRQVSPEKLYRAALLRSRFADIIIKAQENTFEKMEKTVDINESSQFMEDLEMFRVASDEHLRSFIEEGSPDNSENVVGSFKFPASCNPLERFGLYMKNEEDDEDEVEPQSITDALNDIEGDSD</sequence>
<reference evidence="11 12" key="1">
    <citation type="journal article" date="2021" name="Comput. Struct. Biotechnol. J.">
        <title>De novo genome assembly of the potent medicinal plant Rehmannia glutinosa using nanopore technology.</title>
        <authorList>
            <person name="Ma L."/>
            <person name="Dong C."/>
            <person name="Song C."/>
            <person name="Wang X."/>
            <person name="Zheng X."/>
            <person name="Niu Y."/>
            <person name="Chen S."/>
            <person name="Feng W."/>
        </authorList>
    </citation>
    <scope>NUCLEOTIDE SEQUENCE [LARGE SCALE GENOMIC DNA]</scope>
    <source>
        <strain evidence="11">DH-2019</strain>
    </source>
</reference>
<dbReference type="Gene3D" id="1.20.920.10">
    <property type="entry name" value="Bromodomain-like"/>
    <property type="match status" value="1"/>
</dbReference>
<proteinExistence type="predicted"/>
<dbReference type="EMBL" id="JABTTQ020000010">
    <property type="protein sequence ID" value="KAK6148089.1"/>
    <property type="molecule type" value="Genomic_DNA"/>
</dbReference>
<gene>
    <name evidence="11" type="ORF">DH2020_019001</name>
</gene>
<dbReference type="InterPro" id="IPR052442">
    <property type="entry name" value="Env_Response_Regulator"/>
</dbReference>
<dbReference type="Pfam" id="PF17035">
    <property type="entry name" value="BET"/>
    <property type="match status" value="1"/>
</dbReference>
<comment type="subcellular location">
    <subcellularLocation>
        <location evidence="1">Nucleus</location>
    </subcellularLocation>
</comment>
<feature type="compositionally biased region" description="Low complexity" evidence="8">
    <location>
        <begin position="478"/>
        <end position="508"/>
    </location>
</feature>
<evidence type="ECO:0000256" key="7">
    <source>
        <dbReference type="PROSITE-ProRule" id="PRU00035"/>
    </source>
</evidence>
<feature type="domain" description="NET" evidence="10">
    <location>
        <begin position="357"/>
        <end position="439"/>
    </location>
</feature>
<dbReference type="PANTHER" id="PTHR46136">
    <property type="entry name" value="TRANSCRIPTION FACTOR GTE8"/>
    <property type="match status" value="1"/>
</dbReference>
<dbReference type="SUPFAM" id="SSF47370">
    <property type="entry name" value="Bromodomain"/>
    <property type="match status" value="1"/>
</dbReference>
<dbReference type="InterPro" id="IPR001487">
    <property type="entry name" value="Bromodomain"/>
</dbReference>
<evidence type="ECO:0000256" key="3">
    <source>
        <dbReference type="ARBA" id="ARBA00023054"/>
    </source>
</evidence>
<evidence type="ECO:0000313" key="12">
    <source>
        <dbReference type="Proteomes" id="UP001318860"/>
    </source>
</evidence>
<dbReference type="PANTHER" id="PTHR46136:SF33">
    <property type="entry name" value="TRANSCRIPTION FACTOR GTE10"/>
    <property type="match status" value="1"/>
</dbReference>
<dbReference type="SMART" id="SM00297">
    <property type="entry name" value="BROMO"/>
    <property type="match status" value="1"/>
</dbReference>
<evidence type="ECO:0000259" key="10">
    <source>
        <dbReference type="PROSITE" id="PS51525"/>
    </source>
</evidence>
<keyword evidence="4 7" id="KW-0103">Bromodomain</keyword>
<feature type="domain" description="Bromo" evidence="9">
    <location>
        <begin position="227"/>
        <end position="299"/>
    </location>
</feature>
<dbReference type="CDD" id="cd05506">
    <property type="entry name" value="Bromo_plant1"/>
    <property type="match status" value="1"/>
</dbReference>
<comment type="caution">
    <text evidence="11">The sequence shown here is derived from an EMBL/GenBank/DDBJ whole genome shotgun (WGS) entry which is preliminary data.</text>
</comment>
<keyword evidence="2" id="KW-0805">Transcription regulation</keyword>
<evidence type="ECO:0000256" key="2">
    <source>
        <dbReference type="ARBA" id="ARBA00023015"/>
    </source>
</evidence>
<evidence type="ECO:0000256" key="6">
    <source>
        <dbReference type="ARBA" id="ARBA00023242"/>
    </source>
</evidence>
<keyword evidence="3" id="KW-0175">Coiled coil</keyword>
<dbReference type="Pfam" id="PF00439">
    <property type="entry name" value="Bromodomain"/>
    <property type="match status" value="1"/>
</dbReference>
<dbReference type="PRINTS" id="PR00503">
    <property type="entry name" value="BROMODOMAIN"/>
</dbReference>
<dbReference type="InterPro" id="IPR037377">
    <property type="entry name" value="GTE_bromo"/>
</dbReference>
<dbReference type="PROSITE" id="PS50014">
    <property type="entry name" value="BROMODOMAIN_2"/>
    <property type="match status" value="1"/>
</dbReference>
<dbReference type="PROSITE" id="PS51525">
    <property type="entry name" value="NET"/>
    <property type="match status" value="1"/>
</dbReference>
<dbReference type="InterPro" id="IPR027353">
    <property type="entry name" value="NET_dom"/>
</dbReference>
<name>A0ABR0WLY7_REHGL</name>
<feature type="compositionally biased region" description="Acidic residues" evidence="8">
    <location>
        <begin position="452"/>
        <end position="462"/>
    </location>
</feature>